<evidence type="ECO:0000313" key="5">
    <source>
        <dbReference type="EMBL" id="PIL35026.1"/>
    </source>
</evidence>
<dbReference type="EMBL" id="AYKW01000004">
    <property type="protein sequence ID" value="PIL35026.1"/>
    <property type="molecule type" value="Genomic_DNA"/>
</dbReference>
<evidence type="ECO:0000256" key="1">
    <source>
        <dbReference type="ARBA" id="ARBA00004123"/>
    </source>
</evidence>
<feature type="compositionally biased region" description="Low complexity" evidence="4">
    <location>
        <begin position="155"/>
        <end position="173"/>
    </location>
</feature>
<accession>A0A2G8SMN2</accession>
<evidence type="ECO:0000313" key="6">
    <source>
        <dbReference type="Proteomes" id="UP000230002"/>
    </source>
</evidence>
<feature type="compositionally biased region" description="Polar residues" evidence="4">
    <location>
        <begin position="8"/>
        <end position="22"/>
    </location>
</feature>
<keyword evidence="2" id="KW-0862">Zinc</keyword>
<dbReference type="InterPro" id="IPR009061">
    <property type="entry name" value="DNA-bd_dom_put_sf"/>
</dbReference>
<feature type="region of interest" description="Disordered" evidence="4">
    <location>
        <begin position="150"/>
        <end position="173"/>
    </location>
</feature>
<dbReference type="SUPFAM" id="SSF46955">
    <property type="entry name" value="Putative DNA-binding domain"/>
    <property type="match status" value="1"/>
</dbReference>
<dbReference type="GO" id="GO:0005634">
    <property type="term" value="C:nucleus"/>
    <property type="evidence" value="ECO:0007669"/>
    <property type="project" value="UniProtKB-SubCell"/>
</dbReference>
<sequence>MPKDTRKSLTSRSHLRSAQVTTGPGGADTVEEPQASGGSGPIDLVQPQPQWRASKVREDSKLAKILALQQYRLKQEDIKSLPFEKRSTVVAGKKRDMYLYKERDVERKAWERYGGPEGFEAYLKILHDKHVEAKGTRAPFVRPSSYKISGSNVPAASQSARASATKTAKPKASGASLTVDKAATDAELARIKQSMQPWLWDACIHALDADIEPTDFVMADGRLLRRVRDRLGPMKDALETTKTYPVCPAQALPPSASVDKLRAVLAASPCLPGELDFGADVERLTYCTCYVPYEIEWYEWSAEYLERLFAAILEVVEENGLGETGWATVRWEIYDKYAKTFGEGIKYHRDGMIWGDKGAEWLDGQLAGRAHELSCRAKCASGLKFNEALPAESVEGYRCVGDGLYA</sequence>
<organism evidence="5 6">
    <name type="scientific">Ganoderma sinense ZZ0214-1</name>
    <dbReference type="NCBI Taxonomy" id="1077348"/>
    <lineage>
        <taxon>Eukaryota</taxon>
        <taxon>Fungi</taxon>
        <taxon>Dikarya</taxon>
        <taxon>Basidiomycota</taxon>
        <taxon>Agaricomycotina</taxon>
        <taxon>Agaricomycetes</taxon>
        <taxon>Polyporales</taxon>
        <taxon>Polyporaceae</taxon>
        <taxon>Ganoderma</taxon>
    </lineage>
</organism>
<proteinExistence type="predicted"/>
<evidence type="ECO:0000256" key="3">
    <source>
        <dbReference type="ARBA" id="ARBA00023242"/>
    </source>
</evidence>
<dbReference type="Gene3D" id="3.90.530.10">
    <property type="entry name" value="XPA C-terminal domain"/>
    <property type="match status" value="1"/>
</dbReference>
<comment type="caution">
    <text evidence="5">The sequence shown here is derived from an EMBL/GenBank/DDBJ whole genome shotgun (WGS) entry which is preliminary data.</text>
</comment>
<evidence type="ECO:0000256" key="4">
    <source>
        <dbReference type="SAM" id="MobiDB-lite"/>
    </source>
</evidence>
<dbReference type="InterPro" id="IPR037129">
    <property type="entry name" value="XPA_sf"/>
</dbReference>
<dbReference type="CDD" id="cd21075">
    <property type="entry name" value="DBD_XPA-like"/>
    <property type="match status" value="1"/>
</dbReference>
<comment type="subcellular location">
    <subcellularLocation>
        <location evidence="1">Nucleus</location>
    </subcellularLocation>
</comment>
<name>A0A2G8SMN2_9APHY</name>
<gene>
    <name evidence="5" type="ORF">GSI_02813</name>
</gene>
<protein>
    <submittedName>
        <fullName evidence="5">Uncharacterized protein</fullName>
    </submittedName>
</protein>
<reference evidence="5 6" key="1">
    <citation type="journal article" date="2015" name="Sci. Rep.">
        <title>Chromosome-level genome map provides insights into diverse defense mechanisms in the medicinal fungus Ganoderma sinense.</title>
        <authorList>
            <person name="Zhu Y."/>
            <person name="Xu J."/>
            <person name="Sun C."/>
            <person name="Zhou S."/>
            <person name="Xu H."/>
            <person name="Nelson D.R."/>
            <person name="Qian J."/>
            <person name="Song J."/>
            <person name="Luo H."/>
            <person name="Xiang L."/>
            <person name="Li Y."/>
            <person name="Xu Z."/>
            <person name="Ji A."/>
            <person name="Wang L."/>
            <person name="Lu S."/>
            <person name="Hayward A."/>
            <person name="Sun W."/>
            <person name="Li X."/>
            <person name="Schwartz D.C."/>
            <person name="Wang Y."/>
            <person name="Chen S."/>
        </authorList>
    </citation>
    <scope>NUCLEOTIDE SEQUENCE [LARGE SCALE GENOMIC DNA]</scope>
    <source>
        <strain evidence="5 6">ZZ0214-1</strain>
    </source>
</reference>
<evidence type="ECO:0000256" key="2">
    <source>
        <dbReference type="ARBA" id="ARBA00022833"/>
    </source>
</evidence>
<keyword evidence="6" id="KW-1185">Reference proteome</keyword>
<dbReference type="OrthoDB" id="3058642at2759"/>
<keyword evidence="3" id="KW-0539">Nucleus</keyword>
<dbReference type="Proteomes" id="UP000230002">
    <property type="component" value="Unassembled WGS sequence"/>
</dbReference>
<dbReference type="AlphaFoldDB" id="A0A2G8SMN2"/>
<feature type="region of interest" description="Disordered" evidence="4">
    <location>
        <begin position="1"/>
        <end position="56"/>
    </location>
</feature>